<protein>
    <submittedName>
        <fullName evidence="7">Transcription factor AIG1</fullName>
    </submittedName>
</protein>
<dbReference type="PANTHER" id="PTHR45844:SF16">
    <property type="entry name" value="TRANSCRIPTION FACTOR BHLH30-LIKE"/>
    <property type="match status" value="1"/>
</dbReference>
<sequence length="184" mass="20093">MLRRWKWTAEIRSRRTRDRPHRINGHLATLRSLLPSATRMDKAALLGEVVRHVRELREKVDDVAVGVVVPGEGDEIGVDQVGGPGDDEGKRVRAWVCCADRPGLMGDLNRAVGSVRAKAVRAEMATVGGRTRSVLEVEMLGVAGGAGPVRSALQMALRSVLLNRDAGPVEIYKRPRLSSRFSKA</sequence>
<keyword evidence="4" id="KW-0804">Transcription</keyword>
<accession>A0A6P5GR11</accession>
<dbReference type="GO" id="GO:0046983">
    <property type="term" value="F:protein dimerization activity"/>
    <property type="evidence" value="ECO:0007669"/>
    <property type="project" value="InterPro"/>
</dbReference>
<dbReference type="PROSITE" id="PS50888">
    <property type="entry name" value="BHLH"/>
    <property type="match status" value="1"/>
</dbReference>
<reference evidence="6" key="1">
    <citation type="journal article" date="2015" name="Nat. Genet.">
        <title>The pineapple genome and the evolution of CAM photosynthesis.</title>
        <authorList>
            <person name="Ming R."/>
            <person name="VanBuren R."/>
            <person name="Wai C.M."/>
            <person name="Tang H."/>
            <person name="Schatz M.C."/>
            <person name="Bowers J.E."/>
            <person name="Lyons E."/>
            <person name="Wang M.L."/>
            <person name="Chen J."/>
            <person name="Biggers E."/>
            <person name="Zhang J."/>
            <person name="Huang L."/>
            <person name="Zhang L."/>
            <person name="Miao W."/>
            <person name="Zhang J."/>
            <person name="Ye Z."/>
            <person name="Miao C."/>
            <person name="Lin Z."/>
            <person name="Wang H."/>
            <person name="Zhou H."/>
            <person name="Yim W.C."/>
            <person name="Priest H.D."/>
            <person name="Zheng C."/>
            <person name="Woodhouse M."/>
            <person name="Edger P.P."/>
            <person name="Guyot R."/>
            <person name="Guo H.B."/>
            <person name="Guo H."/>
            <person name="Zheng G."/>
            <person name="Singh R."/>
            <person name="Sharma A."/>
            <person name="Min X."/>
            <person name="Zheng Y."/>
            <person name="Lee H."/>
            <person name="Gurtowski J."/>
            <person name="Sedlazeck F.J."/>
            <person name="Harkess A."/>
            <person name="McKain M.R."/>
            <person name="Liao Z."/>
            <person name="Fang J."/>
            <person name="Liu J."/>
            <person name="Zhang X."/>
            <person name="Zhang Q."/>
            <person name="Hu W."/>
            <person name="Qin Y."/>
            <person name="Wang K."/>
            <person name="Chen L.Y."/>
            <person name="Shirley N."/>
            <person name="Lin Y.R."/>
            <person name="Liu L.Y."/>
            <person name="Hernandez A.G."/>
            <person name="Wright C.L."/>
            <person name="Bulone V."/>
            <person name="Tuskan G.A."/>
            <person name="Heath K."/>
            <person name="Zee F."/>
            <person name="Moore P.H."/>
            <person name="Sunkar R."/>
            <person name="Leebens-Mack J.H."/>
            <person name="Mockler T."/>
            <person name="Bennetzen J.L."/>
            <person name="Freeling M."/>
            <person name="Sankoff D."/>
            <person name="Paterson A.H."/>
            <person name="Zhu X."/>
            <person name="Yang X."/>
            <person name="Smith J.A."/>
            <person name="Cushman J.C."/>
            <person name="Paull R.E."/>
            <person name="Yu Q."/>
        </authorList>
    </citation>
    <scope>NUCLEOTIDE SEQUENCE [LARGE SCALE GENOMIC DNA]</scope>
    <source>
        <strain evidence="6">cv. F153</strain>
    </source>
</reference>
<dbReference type="GO" id="GO:0003700">
    <property type="term" value="F:DNA-binding transcription factor activity"/>
    <property type="evidence" value="ECO:0007669"/>
    <property type="project" value="InterPro"/>
</dbReference>
<keyword evidence="2" id="KW-0805">Transcription regulation</keyword>
<dbReference type="SMART" id="SM00353">
    <property type="entry name" value="HLH"/>
    <property type="match status" value="1"/>
</dbReference>
<dbReference type="InterPro" id="IPR011598">
    <property type="entry name" value="bHLH_dom"/>
</dbReference>
<evidence type="ECO:0000256" key="4">
    <source>
        <dbReference type="ARBA" id="ARBA00023163"/>
    </source>
</evidence>
<organism evidence="6 7">
    <name type="scientific">Ananas comosus</name>
    <name type="common">Pineapple</name>
    <name type="synonym">Ananas ananas</name>
    <dbReference type="NCBI Taxonomy" id="4615"/>
    <lineage>
        <taxon>Eukaryota</taxon>
        <taxon>Viridiplantae</taxon>
        <taxon>Streptophyta</taxon>
        <taxon>Embryophyta</taxon>
        <taxon>Tracheophyta</taxon>
        <taxon>Spermatophyta</taxon>
        <taxon>Magnoliopsida</taxon>
        <taxon>Liliopsida</taxon>
        <taxon>Poales</taxon>
        <taxon>Bromeliaceae</taxon>
        <taxon>Bromelioideae</taxon>
        <taxon>Ananas</taxon>
    </lineage>
</organism>
<dbReference type="SUPFAM" id="SSF47459">
    <property type="entry name" value="HLH, helix-loop-helix DNA-binding domain"/>
    <property type="match status" value="1"/>
</dbReference>
<evidence type="ECO:0000256" key="2">
    <source>
        <dbReference type="ARBA" id="ARBA00023015"/>
    </source>
</evidence>
<dbReference type="Proteomes" id="UP000515123">
    <property type="component" value="Linkage group 2"/>
</dbReference>
<evidence type="ECO:0000313" key="6">
    <source>
        <dbReference type="Proteomes" id="UP000515123"/>
    </source>
</evidence>
<feature type="domain" description="BHLH" evidence="5">
    <location>
        <begin position="7"/>
        <end position="56"/>
    </location>
</feature>
<gene>
    <name evidence="7" type="primary">LOC109723813</name>
</gene>
<dbReference type="OrthoDB" id="71302at2759"/>
<dbReference type="RefSeq" id="XP_020107890.1">
    <property type="nucleotide sequence ID" value="XM_020252301.1"/>
</dbReference>
<dbReference type="InterPro" id="IPR045847">
    <property type="entry name" value="AIG1-like"/>
</dbReference>
<name>A0A6P5GR11_ANACO</name>
<dbReference type="GO" id="GO:0003677">
    <property type="term" value="F:DNA binding"/>
    <property type="evidence" value="ECO:0007669"/>
    <property type="project" value="UniProtKB-KW"/>
</dbReference>
<dbReference type="InterPro" id="IPR036638">
    <property type="entry name" value="HLH_DNA-bd_sf"/>
</dbReference>
<comment type="similarity">
    <text evidence="1">Belongs to the bHLH protein family.</text>
</comment>
<proteinExistence type="inferred from homology"/>
<dbReference type="Pfam" id="PF00010">
    <property type="entry name" value="HLH"/>
    <property type="match status" value="1"/>
</dbReference>
<evidence type="ECO:0000313" key="7">
    <source>
        <dbReference type="RefSeq" id="XP_020107890.1"/>
    </source>
</evidence>
<dbReference type="AlphaFoldDB" id="A0A6P5GR11"/>
<evidence type="ECO:0000256" key="1">
    <source>
        <dbReference type="ARBA" id="ARBA00005510"/>
    </source>
</evidence>
<reference evidence="7" key="2">
    <citation type="submission" date="2025-08" db="UniProtKB">
        <authorList>
            <consortium name="RefSeq"/>
        </authorList>
    </citation>
    <scope>IDENTIFICATION</scope>
    <source>
        <tissue evidence="7">Leaf</tissue>
    </source>
</reference>
<dbReference type="Gene3D" id="4.10.280.10">
    <property type="entry name" value="Helix-loop-helix DNA-binding domain"/>
    <property type="match status" value="1"/>
</dbReference>
<evidence type="ECO:0000259" key="5">
    <source>
        <dbReference type="PROSITE" id="PS50888"/>
    </source>
</evidence>
<keyword evidence="6" id="KW-1185">Reference proteome</keyword>
<dbReference type="GeneID" id="109723813"/>
<evidence type="ECO:0000256" key="3">
    <source>
        <dbReference type="ARBA" id="ARBA00023125"/>
    </source>
</evidence>
<keyword evidence="3" id="KW-0238">DNA-binding</keyword>
<dbReference type="PANTHER" id="PTHR45844">
    <property type="entry name" value="TRANSCRIPTION FACTOR BHLH30"/>
    <property type="match status" value="1"/>
</dbReference>